<evidence type="ECO:0000313" key="3">
    <source>
        <dbReference type="Proteomes" id="UP001295794"/>
    </source>
</evidence>
<keyword evidence="3" id="KW-1185">Reference proteome</keyword>
<evidence type="ECO:0000256" key="1">
    <source>
        <dbReference type="SAM" id="SignalP"/>
    </source>
</evidence>
<dbReference type="AlphaFoldDB" id="A0AAD2HXP8"/>
<evidence type="ECO:0000313" key="2">
    <source>
        <dbReference type="EMBL" id="CAK5284068.1"/>
    </source>
</evidence>
<feature type="chain" id="PRO_5042047997" description="Ser-Thr-rich glycosyl-phosphatidyl-inositol-anchored membrane family-domain-containing protein" evidence="1">
    <location>
        <begin position="19"/>
        <end position="139"/>
    </location>
</feature>
<accession>A0AAD2HXP8</accession>
<protein>
    <recommendedName>
        <fullName evidence="4">Ser-Thr-rich glycosyl-phosphatidyl-inositol-anchored membrane family-domain-containing protein</fullName>
    </recommendedName>
</protein>
<reference evidence="2" key="1">
    <citation type="submission" date="2023-11" db="EMBL/GenBank/DDBJ databases">
        <authorList>
            <person name="De Vega J J."/>
            <person name="De Vega J J."/>
        </authorList>
    </citation>
    <scope>NUCLEOTIDE SEQUENCE</scope>
</reference>
<proteinExistence type="predicted"/>
<organism evidence="2 3">
    <name type="scientific">Mycena citricolor</name>
    <dbReference type="NCBI Taxonomy" id="2018698"/>
    <lineage>
        <taxon>Eukaryota</taxon>
        <taxon>Fungi</taxon>
        <taxon>Dikarya</taxon>
        <taxon>Basidiomycota</taxon>
        <taxon>Agaricomycotina</taxon>
        <taxon>Agaricomycetes</taxon>
        <taxon>Agaricomycetidae</taxon>
        <taxon>Agaricales</taxon>
        <taxon>Marasmiineae</taxon>
        <taxon>Mycenaceae</taxon>
        <taxon>Mycena</taxon>
    </lineage>
</organism>
<evidence type="ECO:0008006" key="4">
    <source>
        <dbReference type="Google" id="ProtNLM"/>
    </source>
</evidence>
<gene>
    <name evidence="2" type="ORF">MYCIT1_LOCUS37068</name>
</gene>
<keyword evidence="1" id="KW-0732">Signal</keyword>
<sequence length="139" mass="15195">MIFSVIVSFLALVGSAASTPIIKPQELIVIRPHITSPTEAVKWAPGSVQNITWETDQIPPNLMNSHGSMLLGYITRYTDDDGVRRTNENLNLSVPLATNFTIGKGWHTITVPDVPPRDSYIVALLGDSGNISPQFKIRA</sequence>
<dbReference type="Proteomes" id="UP001295794">
    <property type="component" value="Unassembled WGS sequence"/>
</dbReference>
<dbReference type="EMBL" id="CAVNYO010000478">
    <property type="protein sequence ID" value="CAK5284068.1"/>
    <property type="molecule type" value="Genomic_DNA"/>
</dbReference>
<comment type="caution">
    <text evidence="2">The sequence shown here is derived from an EMBL/GenBank/DDBJ whole genome shotgun (WGS) entry which is preliminary data.</text>
</comment>
<feature type="signal peptide" evidence="1">
    <location>
        <begin position="1"/>
        <end position="18"/>
    </location>
</feature>
<name>A0AAD2HXP8_9AGAR</name>